<dbReference type="SUPFAM" id="SSF52091">
    <property type="entry name" value="SpoIIaa-like"/>
    <property type="match status" value="1"/>
</dbReference>
<dbReference type="Proteomes" id="UP000273307">
    <property type="component" value="Unassembled WGS sequence"/>
</dbReference>
<reference evidence="2 3" key="1">
    <citation type="submission" date="2018-09" db="EMBL/GenBank/DDBJ databases">
        <authorList>
            <person name="Tagini F."/>
        </authorList>
    </citation>
    <scope>NUCLEOTIDE SEQUENCE [LARGE SCALE GENOMIC DNA]</scope>
    <source>
        <strain evidence="2 3">MK136</strain>
    </source>
</reference>
<dbReference type="EMBL" id="UPHP01000038">
    <property type="protein sequence ID" value="VBA36858.1"/>
    <property type="molecule type" value="Genomic_DNA"/>
</dbReference>
<dbReference type="RefSeq" id="WP_122525235.1">
    <property type="nucleotide sequence ID" value="NZ_UPHP01000038.1"/>
</dbReference>
<name>A0A498PT25_9MYCO</name>
<organism evidence="2 3">
    <name type="scientific">Mycobacterium attenuatum</name>
    <dbReference type="NCBI Taxonomy" id="2341086"/>
    <lineage>
        <taxon>Bacteria</taxon>
        <taxon>Bacillati</taxon>
        <taxon>Actinomycetota</taxon>
        <taxon>Actinomycetes</taxon>
        <taxon>Mycobacteriales</taxon>
        <taxon>Mycobacteriaceae</taxon>
        <taxon>Mycobacterium</taxon>
    </lineage>
</organism>
<protein>
    <recommendedName>
        <fullName evidence="1">STAS domain-containing protein</fullName>
    </recommendedName>
</protein>
<accession>A0A498PT25</accession>
<feature type="domain" description="STAS" evidence="1">
    <location>
        <begin position="36"/>
        <end position="137"/>
    </location>
</feature>
<evidence type="ECO:0000259" key="1">
    <source>
        <dbReference type="PROSITE" id="PS50801"/>
    </source>
</evidence>
<dbReference type="AlphaFoldDB" id="A0A498PT25"/>
<sequence>MTALGAISPTDQPRCRYNVDFSAARLHVYARSLATILRVDGEIDASNADSIAHEIRRFRRLKTPLILDLSHLDFLSVDGFRALLVLNHEHHKAGVHCSVITGSAMRPLLRIVINHGLPVVDSVAEALQLIEDVISSRRQFLATLARQREPQRRMPLAQLSLRPDAGGYRLATGTATSLRRKHVTVHGGS</sequence>
<dbReference type="PROSITE" id="PS50801">
    <property type="entry name" value="STAS"/>
    <property type="match status" value="1"/>
</dbReference>
<dbReference type="Pfam" id="PF01740">
    <property type="entry name" value="STAS"/>
    <property type="match status" value="1"/>
</dbReference>
<keyword evidence="3" id="KW-1185">Reference proteome</keyword>
<dbReference type="OrthoDB" id="4750285at2"/>
<evidence type="ECO:0000313" key="2">
    <source>
        <dbReference type="EMBL" id="VBA36858.1"/>
    </source>
</evidence>
<dbReference type="InterPro" id="IPR002645">
    <property type="entry name" value="STAS_dom"/>
</dbReference>
<dbReference type="CDD" id="cd07043">
    <property type="entry name" value="STAS_anti-anti-sigma_factors"/>
    <property type="match status" value="1"/>
</dbReference>
<evidence type="ECO:0000313" key="3">
    <source>
        <dbReference type="Proteomes" id="UP000273307"/>
    </source>
</evidence>
<dbReference type="Gene3D" id="3.30.750.24">
    <property type="entry name" value="STAS domain"/>
    <property type="match status" value="1"/>
</dbReference>
<proteinExistence type="predicted"/>
<dbReference type="InterPro" id="IPR036513">
    <property type="entry name" value="STAS_dom_sf"/>
</dbReference>
<gene>
    <name evidence="2" type="ORF">LAUMK136_01614</name>
</gene>